<comment type="similarity">
    <text evidence="2">Belongs to the FliS family.</text>
</comment>
<keyword evidence="6" id="KW-0969">Cilium</keyword>
<evidence type="ECO:0000256" key="3">
    <source>
        <dbReference type="ARBA" id="ARBA00022490"/>
    </source>
</evidence>
<dbReference type="RefSeq" id="WP_113919322.1">
    <property type="nucleotide sequence ID" value="NZ_CALNCS010000100.1"/>
</dbReference>
<dbReference type="PANTHER" id="PTHR34773">
    <property type="entry name" value="FLAGELLAR SECRETION CHAPERONE FLIS"/>
    <property type="match status" value="1"/>
</dbReference>
<evidence type="ECO:0000256" key="4">
    <source>
        <dbReference type="ARBA" id="ARBA00022795"/>
    </source>
</evidence>
<dbReference type="EMBL" id="QNRX01000001">
    <property type="protein sequence ID" value="RBP70113.1"/>
    <property type="molecule type" value="Genomic_DNA"/>
</dbReference>
<dbReference type="PIRSF" id="PIRSF039090">
    <property type="entry name" value="Flis"/>
    <property type="match status" value="1"/>
</dbReference>
<name>A0A366IFI1_9FIRM</name>
<sequence length="120" mass="13944">MNHAYANNVYKNNQITTAPKKKLLIMLYDGAIKNCKLAEMALESKDYETVNTNLKKAQDIINEFMVTLNFETGGDIAKNLYQLYEYMNFKLVRANIDKNPEGIIEVKNYLQELRDTWAQI</sequence>
<evidence type="ECO:0000313" key="6">
    <source>
        <dbReference type="EMBL" id="RBP70113.1"/>
    </source>
</evidence>
<dbReference type="Gene3D" id="1.20.120.340">
    <property type="entry name" value="Flagellar protein FliS"/>
    <property type="match status" value="1"/>
</dbReference>
<dbReference type="InterPro" id="IPR036584">
    <property type="entry name" value="FliS_sf"/>
</dbReference>
<dbReference type="GO" id="GO:0044780">
    <property type="term" value="P:bacterial-type flagellum assembly"/>
    <property type="evidence" value="ECO:0007669"/>
    <property type="project" value="InterPro"/>
</dbReference>
<gene>
    <name evidence="6" type="ORF">DES36_101168</name>
</gene>
<dbReference type="NCBIfam" id="TIGR00208">
    <property type="entry name" value="fliS"/>
    <property type="match status" value="1"/>
</dbReference>
<dbReference type="SUPFAM" id="SSF101116">
    <property type="entry name" value="Flagellar export chaperone FliS"/>
    <property type="match status" value="1"/>
</dbReference>
<keyword evidence="3" id="KW-0963">Cytoplasm</keyword>
<keyword evidence="6" id="KW-0966">Cell projection</keyword>
<protein>
    <submittedName>
        <fullName evidence="6">Flagellar protein FliS</fullName>
    </submittedName>
</protein>
<dbReference type="CDD" id="cd16098">
    <property type="entry name" value="FliS"/>
    <property type="match status" value="1"/>
</dbReference>
<dbReference type="Pfam" id="PF02561">
    <property type="entry name" value="FliS"/>
    <property type="match status" value="1"/>
</dbReference>
<dbReference type="GO" id="GO:0071973">
    <property type="term" value="P:bacterial-type flagellum-dependent cell motility"/>
    <property type="evidence" value="ECO:0007669"/>
    <property type="project" value="TreeGrafter"/>
</dbReference>
<dbReference type="AlphaFoldDB" id="A0A366IFI1"/>
<evidence type="ECO:0000313" key="7">
    <source>
        <dbReference type="Proteomes" id="UP000253490"/>
    </source>
</evidence>
<dbReference type="GO" id="GO:0005829">
    <property type="term" value="C:cytosol"/>
    <property type="evidence" value="ECO:0007669"/>
    <property type="project" value="UniProtKB-SubCell"/>
</dbReference>
<dbReference type="InterPro" id="IPR003713">
    <property type="entry name" value="FliS"/>
</dbReference>
<dbReference type="OrthoDB" id="1524959at2"/>
<evidence type="ECO:0000256" key="1">
    <source>
        <dbReference type="ARBA" id="ARBA00004514"/>
    </source>
</evidence>
<reference evidence="6 7" key="1">
    <citation type="submission" date="2018-06" db="EMBL/GenBank/DDBJ databases">
        <title>Genomic Encyclopedia of Type Strains, Phase IV (KMG-IV): sequencing the most valuable type-strain genomes for metagenomic binning, comparative biology and taxonomic classification.</title>
        <authorList>
            <person name="Goeker M."/>
        </authorList>
    </citation>
    <scope>NUCLEOTIDE SEQUENCE [LARGE SCALE GENOMIC DNA]</scope>
    <source>
        <strain evidence="6 7">DSM 22112</strain>
    </source>
</reference>
<keyword evidence="7" id="KW-1185">Reference proteome</keyword>
<comment type="subcellular location">
    <subcellularLocation>
        <location evidence="1">Cytoplasm</location>
        <location evidence="1">Cytosol</location>
    </subcellularLocation>
</comment>
<keyword evidence="4" id="KW-1005">Bacterial flagellum biogenesis</keyword>
<organism evidence="6 7">
    <name type="scientific">Alkalibaculum bacchi</name>
    <dbReference type="NCBI Taxonomy" id="645887"/>
    <lineage>
        <taxon>Bacteria</taxon>
        <taxon>Bacillati</taxon>
        <taxon>Bacillota</taxon>
        <taxon>Clostridia</taxon>
        <taxon>Eubacteriales</taxon>
        <taxon>Eubacteriaceae</taxon>
        <taxon>Alkalibaculum</taxon>
    </lineage>
</organism>
<evidence type="ECO:0000256" key="5">
    <source>
        <dbReference type="ARBA" id="ARBA00023186"/>
    </source>
</evidence>
<comment type="caution">
    <text evidence="6">The sequence shown here is derived from an EMBL/GenBank/DDBJ whole genome shotgun (WGS) entry which is preliminary data.</text>
</comment>
<evidence type="ECO:0000256" key="2">
    <source>
        <dbReference type="ARBA" id="ARBA00008787"/>
    </source>
</evidence>
<keyword evidence="6" id="KW-0282">Flagellum</keyword>
<dbReference type="Proteomes" id="UP000253490">
    <property type="component" value="Unassembled WGS sequence"/>
</dbReference>
<proteinExistence type="inferred from homology"/>
<accession>A0A366IFI1</accession>
<keyword evidence="5" id="KW-0143">Chaperone</keyword>
<dbReference type="PANTHER" id="PTHR34773:SF1">
    <property type="entry name" value="FLAGELLAR SECRETION CHAPERONE FLIS"/>
    <property type="match status" value="1"/>
</dbReference>